<evidence type="ECO:0000313" key="3">
    <source>
        <dbReference type="EMBL" id="OAA63534.1"/>
    </source>
</evidence>
<feature type="region of interest" description="Disordered" evidence="1">
    <location>
        <begin position="232"/>
        <end position="264"/>
    </location>
</feature>
<feature type="compositionally biased region" description="Pro residues" evidence="1">
    <location>
        <begin position="619"/>
        <end position="632"/>
    </location>
</feature>
<name>A0A167WAB4_9HYPO</name>
<organism evidence="3 4">
    <name type="scientific">Niveomyces insectorum RCEF 264</name>
    <dbReference type="NCBI Taxonomy" id="1081102"/>
    <lineage>
        <taxon>Eukaryota</taxon>
        <taxon>Fungi</taxon>
        <taxon>Dikarya</taxon>
        <taxon>Ascomycota</taxon>
        <taxon>Pezizomycotina</taxon>
        <taxon>Sordariomycetes</taxon>
        <taxon>Hypocreomycetidae</taxon>
        <taxon>Hypocreales</taxon>
        <taxon>Cordycipitaceae</taxon>
        <taxon>Niveomyces</taxon>
    </lineage>
</organism>
<dbReference type="InterPro" id="IPR057517">
    <property type="entry name" value="SsdA-like_C"/>
</dbReference>
<evidence type="ECO:0000259" key="2">
    <source>
        <dbReference type="Pfam" id="PF24120"/>
    </source>
</evidence>
<keyword evidence="4" id="KW-1185">Reference proteome</keyword>
<accession>A0A167WAB4</accession>
<feature type="compositionally biased region" description="Polar residues" evidence="1">
    <location>
        <begin position="563"/>
        <end position="573"/>
    </location>
</feature>
<dbReference type="STRING" id="1081102.A0A167WAB4"/>
<reference evidence="3 4" key="1">
    <citation type="journal article" date="2016" name="Genome Biol. Evol.">
        <title>Divergent and convergent evolution of fungal pathogenicity.</title>
        <authorList>
            <person name="Shang Y."/>
            <person name="Xiao G."/>
            <person name="Zheng P."/>
            <person name="Cen K."/>
            <person name="Zhan S."/>
            <person name="Wang C."/>
        </authorList>
    </citation>
    <scope>NUCLEOTIDE SEQUENCE [LARGE SCALE GENOMIC DNA]</scope>
    <source>
        <strain evidence="3 4">RCEF 264</strain>
    </source>
</reference>
<gene>
    <name evidence="3" type="ORF">SPI_03697</name>
</gene>
<feature type="compositionally biased region" description="Polar residues" evidence="1">
    <location>
        <begin position="311"/>
        <end position="323"/>
    </location>
</feature>
<dbReference type="OrthoDB" id="5245222at2759"/>
<feature type="compositionally biased region" description="Pro residues" evidence="1">
    <location>
        <begin position="345"/>
        <end position="357"/>
    </location>
</feature>
<proteinExistence type="predicted"/>
<dbReference type="Proteomes" id="UP000076874">
    <property type="component" value="Unassembled WGS sequence"/>
</dbReference>
<feature type="region of interest" description="Disordered" evidence="1">
    <location>
        <begin position="709"/>
        <end position="737"/>
    </location>
</feature>
<feature type="region of interest" description="Disordered" evidence="1">
    <location>
        <begin position="309"/>
        <end position="634"/>
    </location>
</feature>
<feature type="domain" description="Single-strand DNA deaminase toxin A-like C-terminal" evidence="2">
    <location>
        <begin position="83"/>
        <end position="146"/>
    </location>
</feature>
<feature type="compositionally biased region" description="Low complexity" evidence="1">
    <location>
        <begin position="462"/>
        <end position="475"/>
    </location>
</feature>
<feature type="region of interest" description="Disordered" evidence="1">
    <location>
        <begin position="1"/>
        <end position="22"/>
    </location>
</feature>
<evidence type="ECO:0000313" key="4">
    <source>
        <dbReference type="Proteomes" id="UP000076874"/>
    </source>
</evidence>
<dbReference type="EMBL" id="AZHD01000005">
    <property type="protein sequence ID" value="OAA63534.1"/>
    <property type="molecule type" value="Genomic_DNA"/>
</dbReference>
<evidence type="ECO:0000256" key="1">
    <source>
        <dbReference type="SAM" id="MobiDB-lite"/>
    </source>
</evidence>
<feature type="compositionally biased region" description="Low complexity" evidence="1">
    <location>
        <begin position="504"/>
        <end position="521"/>
    </location>
</feature>
<dbReference type="Pfam" id="PF24120">
    <property type="entry name" value="SsdA_C"/>
    <property type="match status" value="1"/>
</dbReference>
<sequence>MDEPDGGELLAAENQRRPSQQRSLLETAPHPGYAFAWRHGGRQLVVLTQTAQAQTGFPGATVVEATPACLVAAGRSRPEMVCTSGWRPPKKPASTLNSERWTELVRRFAAAVDFHLPPSIRDTPGSSVRVPDNDGRYLACHAEKKLGLYFLVQQMKAAGVSLDEALNGRLQAANLPLHRRRATIMLGHKPCKNCLDFLKYIRRRTGIDVRTQPCPVFAEHTRKRMFFRSDLKPADDRPAQAPVRAPNHNATTQEEDEQELTQHDEDVLQEDSNSGEDLDDDDGDDVEAQQHGESVADDPLEQAEAVLDHVSTGNVRPSTTAAPLTTGADDNSKEDDVARLTQPKTPEPPIVVDPPPRLSGRLSVTSTPPPATPTELWRDATPSDGRQRRRRFSPYCTPGRLGGGLGGPPSIWGASGKPRPTPCLKPPASSSGGGNDDGRTNESTNHRRLAVAPPLRMSAILSSSSSSQPSSTSTSNHCLAGHPRDVQSFFFGTPSQASQDNEQAPAARAATAAGPGPASHHAAAEHRPAAVDDVAVGAVRQPPPPPPGTDVEFLLSTPAVVRNVNSAHQQQGPQHAERRGNDNSVGTPVDDPFGPRQPQPLLPPQQSVFERRQGHAAPQPQPQRTPPAPPQPRINRTSAQQQLLADLYHWPSAGPGSAPRRRSVLLARRHPRLVPPRLRLPPIIDLTEPDEPAVVAVPPPDVQFVRVGQHDGSGRNVPPHTTATARTGRHSEQHRRRGFWERNRRPAARMFPDLSAYRFGSQQGWV</sequence>
<comment type="caution">
    <text evidence="3">The sequence shown here is derived from an EMBL/GenBank/DDBJ whole genome shotgun (WGS) entry which is preliminary data.</text>
</comment>
<dbReference type="AlphaFoldDB" id="A0A167WAB4"/>
<protein>
    <recommendedName>
        <fullName evidence="2">Single-strand DNA deaminase toxin A-like C-terminal domain-containing protein</fullName>
    </recommendedName>
</protein>
<feature type="compositionally biased region" description="Polar residues" evidence="1">
    <location>
        <begin position="493"/>
        <end position="502"/>
    </location>
</feature>